<dbReference type="OMA" id="IIFCAME"/>
<evidence type="ECO:0000259" key="8">
    <source>
        <dbReference type="Pfam" id="PF20684"/>
    </source>
</evidence>
<accession>W3X249</accession>
<feature type="transmembrane region" description="Helical" evidence="7">
    <location>
        <begin position="118"/>
        <end position="143"/>
    </location>
</feature>
<evidence type="ECO:0000313" key="9">
    <source>
        <dbReference type="EMBL" id="ETS80155.1"/>
    </source>
</evidence>
<comment type="subcellular location">
    <subcellularLocation>
        <location evidence="1">Membrane</location>
        <topology evidence="1">Multi-pass membrane protein</topology>
    </subcellularLocation>
</comment>
<dbReference type="KEGG" id="pfy:PFICI_07684"/>
<dbReference type="PANTHER" id="PTHR33048:SF31">
    <property type="entry name" value="INTEGRAL MEMBRANE PROTEIN"/>
    <property type="match status" value="1"/>
</dbReference>
<dbReference type="InterPro" id="IPR049326">
    <property type="entry name" value="Rhodopsin_dom_fungi"/>
</dbReference>
<reference evidence="10" key="1">
    <citation type="journal article" date="2015" name="BMC Genomics">
        <title>Genomic and transcriptomic analysis of the endophytic fungus Pestalotiopsis fici reveals its lifestyle and high potential for synthesis of natural products.</title>
        <authorList>
            <person name="Wang X."/>
            <person name="Zhang X."/>
            <person name="Liu L."/>
            <person name="Xiang M."/>
            <person name="Wang W."/>
            <person name="Sun X."/>
            <person name="Che Y."/>
            <person name="Guo L."/>
            <person name="Liu G."/>
            <person name="Guo L."/>
            <person name="Wang C."/>
            <person name="Yin W.B."/>
            <person name="Stadler M."/>
            <person name="Zhang X."/>
            <person name="Liu X."/>
        </authorList>
    </citation>
    <scope>NUCLEOTIDE SEQUENCE [LARGE SCALE GENOMIC DNA]</scope>
    <source>
        <strain evidence="10">W106-1 / CGMCC3.15140</strain>
    </source>
</reference>
<dbReference type="GO" id="GO:0016020">
    <property type="term" value="C:membrane"/>
    <property type="evidence" value="ECO:0007669"/>
    <property type="project" value="UniProtKB-SubCell"/>
</dbReference>
<keyword evidence="4 7" id="KW-0472">Membrane</keyword>
<dbReference type="RefSeq" id="XP_007834456.1">
    <property type="nucleotide sequence ID" value="XM_007836265.1"/>
</dbReference>
<dbReference type="InterPro" id="IPR052337">
    <property type="entry name" value="SAT4-like"/>
</dbReference>
<evidence type="ECO:0000256" key="2">
    <source>
        <dbReference type="ARBA" id="ARBA00022692"/>
    </source>
</evidence>
<name>W3X249_PESFW</name>
<feature type="compositionally biased region" description="Basic and acidic residues" evidence="6">
    <location>
        <begin position="293"/>
        <end position="323"/>
    </location>
</feature>
<dbReference type="GeneID" id="19272697"/>
<dbReference type="Proteomes" id="UP000030651">
    <property type="component" value="Unassembled WGS sequence"/>
</dbReference>
<proteinExistence type="inferred from homology"/>
<sequence>MAFYRDSIIAALVTLFLLDGAAVAARLYTRTKLVARGFGWDDAALCLTYLGFVLVCITCWTSMSYGFAAEDEQPYYNKKKATEFYFATQLCCYISSGLVKLAVALVLVRLANTKVLRWSLYISMVICGIWTVVMTLFTSWLCASGGTSNYAGSQTCGVVGQFRTISNIFIDYFYALLPVWMLWKVQMSLRLKLTAMFLLSLGIFASSATIVKLVIITRLRTAKGVEEKNLHYQLLLWAVIELGLAIFAASAAALRPLLKRYSKFWGSSHGHSHDKSHGSNHEPAGPFHLFDMNSHDKDRRITPQRSREAEEAAEHESWTEAEKGWSNEGLVRVHESKV</sequence>
<evidence type="ECO:0000256" key="6">
    <source>
        <dbReference type="SAM" id="MobiDB-lite"/>
    </source>
</evidence>
<evidence type="ECO:0000256" key="4">
    <source>
        <dbReference type="ARBA" id="ARBA00023136"/>
    </source>
</evidence>
<feature type="transmembrane region" description="Helical" evidence="7">
    <location>
        <begin position="48"/>
        <end position="69"/>
    </location>
</feature>
<evidence type="ECO:0000256" key="1">
    <source>
        <dbReference type="ARBA" id="ARBA00004141"/>
    </source>
</evidence>
<organism evidence="9 10">
    <name type="scientific">Pestalotiopsis fici (strain W106-1 / CGMCC3.15140)</name>
    <dbReference type="NCBI Taxonomy" id="1229662"/>
    <lineage>
        <taxon>Eukaryota</taxon>
        <taxon>Fungi</taxon>
        <taxon>Dikarya</taxon>
        <taxon>Ascomycota</taxon>
        <taxon>Pezizomycotina</taxon>
        <taxon>Sordariomycetes</taxon>
        <taxon>Xylariomycetidae</taxon>
        <taxon>Amphisphaeriales</taxon>
        <taxon>Sporocadaceae</taxon>
        <taxon>Pestalotiopsis</taxon>
    </lineage>
</organism>
<comment type="similarity">
    <text evidence="5">Belongs to the SAT4 family.</text>
</comment>
<feature type="domain" description="Rhodopsin" evidence="8">
    <location>
        <begin position="25"/>
        <end position="260"/>
    </location>
</feature>
<dbReference type="Pfam" id="PF20684">
    <property type="entry name" value="Fung_rhodopsin"/>
    <property type="match status" value="1"/>
</dbReference>
<protein>
    <recommendedName>
        <fullName evidence="8">Rhodopsin domain-containing protein</fullName>
    </recommendedName>
</protein>
<feature type="transmembrane region" description="Helical" evidence="7">
    <location>
        <begin position="90"/>
        <end position="112"/>
    </location>
</feature>
<dbReference type="PANTHER" id="PTHR33048">
    <property type="entry name" value="PTH11-LIKE INTEGRAL MEMBRANE PROTEIN (AFU_ORTHOLOGUE AFUA_5G11245)"/>
    <property type="match status" value="1"/>
</dbReference>
<feature type="transmembrane region" description="Helical" evidence="7">
    <location>
        <begin position="234"/>
        <end position="254"/>
    </location>
</feature>
<keyword evidence="3 7" id="KW-1133">Transmembrane helix</keyword>
<feature type="transmembrane region" description="Helical" evidence="7">
    <location>
        <begin position="164"/>
        <end position="183"/>
    </location>
</feature>
<evidence type="ECO:0000256" key="3">
    <source>
        <dbReference type="ARBA" id="ARBA00022989"/>
    </source>
</evidence>
<feature type="transmembrane region" description="Helical" evidence="7">
    <location>
        <begin position="195"/>
        <end position="214"/>
    </location>
</feature>
<feature type="region of interest" description="Disordered" evidence="6">
    <location>
        <begin position="272"/>
        <end position="323"/>
    </location>
</feature>
<evidence type="ECO:0000256" key="5">
    <source>
        <dbReference type="ARBA" id="ARBA00038359"/>
    </source>
</evidence>
<evidence type="ECO:0000313" key="10">
    <source>
        <dbReference type="Proteomes" id="UP000030651"/>
    </source>
</evidence>
<gene>
    <name evidence="9" type="ORF">PFICI_07684</name>
</gene>
<dbReference type="InParanoid" id="W3X249"/>
<evidence type="ECO:0000256" key="7">
    <source>
        <dbReference type="SAM" id="Phobius"/>
    </source>
</evidence>
<dbReference type="EMBL" id="KI912113">
    <property type="protein sequence ID" value="ETS80155.1"/>
    <property type="molecule type" value="Genomic_DNA"/>
</dbReference>
<dbReference type="AlphaFoldDB" id="W3X249"/>
<dbReference type="HOGENOM" id="CLU_028200_3_4_1"/>
<keyword evidence="2 7" id="KW-0812">Transmembrane</keyword>
<dbReference type="OrthoDB" id="3897607at2759"/>
<keyword evidence="10" id="KW-1185">Reference proteome</keyword>